<evidence type="ECO:0000256" key="3">
    <source>
        <dbReference type="ARBA" id="ARBA00022490"/>
    </source>
</evidence>
<accession>A0A7Y8BMS0</accession>
<dbReference type="GO" id="GO:0005737">
    <property type="term" value="C:cytoplasm"/>
    <property type="evidence" value="ECO:0007669"/>
    <property type="project" value="UniProtKB-SubCell"/>
</dbReference>
<evidence type="ECO:0000256" key="1">
    <source>
        <dbReference type="ARBA" id="ARBA00004496"/>
    </source>
</evidence>
<protein>
    <submittedName>
        <fullName evidence="6">Universal stress protein</fullName>
    </submittedName>
</protein>
<evidence type="ECO:0000313" key="7">
    <source>
        <dbReference type="Proteomes" id="UP000582981"/>
    </source>
</evidence>
<reference evidence="6 7" key="1">
    <citation type="submission" date="2020-04" db="EMBL/GenBank/DDBJ databases">
        <title>Molecular characterization of pseudomonads from Agaricus bisporus reveal novel blotch 2 pathogens in Western Europe.</title>
        <authorList>
            <person name="Taparia T."/>
            <person name="Krijger M."/>
            <person name="Haynes E."/>
            <person name="Elpinstone J.G."/>
            <person name="Noble R."/>
            <person name="Van Der Wolf J."/>
        </authorList>
    </citation>
    <scope>NUCLEOTIDE SEQUENCE [LARGE SCALE GENOMIC DNA]</scope>
    <source>
        <strain evidence="6 7">F1001</strain>
    </source>
</reference>
<comment type="caution">
    <text evidence="6">The sequence shown here is derived from an EMBL/GenBank/DDBJ whole genome shotgun (WGS) entry which is preliminary data.</text>
</comment>
<dbReference type="SUPFAM" id="SSF52402">
    <property type="entry name" value="Adenine nucleotide alpha hydrolases-like"/>
    <property type="match status" value="2"/>
</dbReference>
<dbReference type="RefSeq" id="WP_177145117.1">
    <property type="nucleotide sequence ID" value="NZ_JACAPU010000027.1"/>
</dbReference>
<dbReference type="InterPro" id="IPR006016">
    <property type="entry name" value="UspA"/>
</dbReference>
<comment type="subcellular location">
    <subcellularLocation>
        <location evidence="1">Cytoplasm</location>
    </subcellularLocation>
</comment>
<keyword evidence="3" id="KW-0963">Cytoplasm</keyword>
<evidence type="ECO:0000313" key="6">
    <source>
        <dbReference type="EMBL" id="NWB49407.1"/>
    </source>
</evidence>
<dbReference type="PANTHER" id="PTHR47892:SF1">
    <property type="entry name" value="UNIVERSAL STRESS PROTEIN E"/>
    <property type="match status" value="1"/>
</dbReference>
<dbReference type="Pfam" id="PF00582">
    <property type="entry name" value="Usp"/>
    <property type="match status" value="2"/>
</dbReference>
<feature type="domain" description="UspA" evidence="5">
    <location>
        <begin position="156"/>
        <end position="297"/>
    </location>
</feature>
<comment type="similarity">
    <text evidence="2">Belongs to the universal stress protein A family.</text>
</comment>
<name>A0A7Y8BMS0_9PSED</name>
<evidence type="ECO:0000259" key="5">
    <source>
        <dbReference type="Pfam" id="PF00582"/>
    </source>
</evidence>
<dbReference type="EMBL" id="JACAPU010000027">
    <property type="protein sequence ID" value="NWB49407.1"/>
    <property type="molecule type" value="Genomic_DNA"/>
</dbReference>
<feature type="domain" description="UspA" evidence="5">
    <location>
        <begin position="10"/>
        <end position="145"/>
    </location>
</feature>
<evidence type="ECO:0000256" key="4">
    <source>
        <dbReference type="ARBA" id="ARBA00037131"/>
    </source>
</evidence>
<dbReference type="Gene3D" id="3.40.50.12370">
    <property type="match status" value="1"/>
</dbReference>
<dbReference type="PANTHER" id="PTHR47892">
    <property type="entry name" value="UNIVERSAL STRESS PROTEIN E"/>
    <property type="match status" value="1"/>
</dbReference>
<comment type="function">
    <text evidence="4">Required for resistance to DNA-damaging agents.</text>
</comment>
<organism evidence="6 7">
    <name type="scientific">Pseudomonas gingeri</name>
    <dbReference type="NCBI Taxonomy" id="117681"/>
    <lineage>
        <taxon>Bacteria</taxon>
        <taxon>Pseudomonadati</taxon>
        <taxon>Pseudomonadota</taxon>
        <taxon>Gammaproteobacteria</taxon>
        <taxon>Pseudomonadales</taxon>
        <taxon>Pseudomonadaceae</taxon>
        <taxon>Pseudomonas</taxon>
    </lineage>
</organism>
<sequence>MSSRPRLLLVAPSEMTHSPAFDRALALAKAMNATLTLVAFVYLDGLQQLDLLDADRQAEIREAYLQRYRQWLEQEAEAMRGEGIEVTTEVKWDQPSLSALSGYVRSQHPDLLIKDAHQESALKRIFFTPLDWRLLCDSRAPIHLVTAQGLPIPRKVLACVDVLRDDPATRELNDRIIDQAARFATHCKCPLHLLGVYDWTALYLADIGIGKVPVSVSPSYDERKAKFLHLADKHALHKDNRHFIVGTPGKAIVEFVGQDVFDVLVIGTVTHRSFNKLLGSTTESLLYQPPCSLLVIKPVELPDFAQ</sequence>
<gene>
    <name evidence="6" type="ORF">HX829_23260</name>
</gene>
<dbReference type="AlphaFoldDB" id="A0A7Y8BMS0"/>
<proteinExistence type="inferred from homology"/>
<evidence type="ECO:0000256" key="2">
    <source>
        <dbReference type="ARBA" id="ARBA00008791"/>
    </source>
</evidence>
<dbReference type="Proteomes" id="UP000582981">
    <property type="component" value="Unassembled WGS sequence"/>
</dbReference>